<reference evidence="3" key="1">
    <citation type="journal article" date="2019" name="Int. J. Syst. Evol. Microbiol.">
        <title>The Global Catalogue of Microorganisms (GCM) 10K type strain sequencing project: providing services to taxonomists for standard genome sequencing and annotation.</title>
        <authorList>
            <consortium name="The Broad Institute Genomics Platform"/>
            <consortium name="The Broad Institute Genome Sequencing Center for Infectious Disease"/>
            <person name="Wu L."/>
            <person name="Ma J."/>
        </authorList>
    </citation>
    <scope>NUCLEOTIDE SEQUENCE [LARGE SCALE GENOMIC DNA]</scope>
    <source>
        <strain evidence="3">KCTC 42087</strain>
    </source>
</reference>
<keyword evidence="3" id="KW-1185">Reference proteome</keyword>
<dbReference type="RefSeq" id="WP_378289074.1">
    <property type="nucleotide sequence ID" value="NZ_JBHSON010000096.1"/>
</dbReference>
<dbReference type="Proteomes" id="UP001596074">
    <property type="component" value="Unassembled WGS sequence"/>
</dbReference>
<feature type="domain" description="DUF4132" evidence="1">
    <location>
        <begin position="839"/>
        <end position="1015"/>
    </location>
</feature>
<sequence length="1096" mass="118419">MSDRHAPARGEDVLELPAELRPYLHPRRGGSAGAPVEVDASAAVWIRALVDEAFPGPGSVPDRLAGDAERVERARAHLAGETSPAGAAAVTLAAWTRPTADPARGEGVRLYPDDAAQSAFADAWVAEHGVAFAACALVELSTVTTAWAGFPPSRVRILPGEDVRLGWETGRRMRTLLAEAADDDHRDAVERLAAHRGTQAQKAVASYLIPTRQDWLDECHEPYGRESPRWWLLRHAYSTPRQLAKDGLLFRDDCPMSLLVTLADAAAADAVPLFARTLDEGHVDAAERRRLLEVLGLIPADEAFRALVERIDEKYVRPVLIAAMARYPARALRRLAEAGVTEPLAEHVRAHPEVAAAVLPALPDDARATVEKAVAADVRLPEANTGDLPRLLVEPPWTRRRKAPKAVVVTGLAPPAEQRMTWAEGEREAWSVLALPSGARPYPAGGDWSAVAAAYRAGRVRWDVLVAQGPPEIVRPMLAERHDPHFFWNADDVSWMKSVVGRYGFDALPLLMTAVRSNPGTCARVLLPYLNAEVATLMAEWLAQRKTARHAAITWFGRHGAGAARMLFPAALGKAGKARKQAEGALRLLAARHGAEEIAAAARDLGPEAAGAIEALLAADPLDILPARAPAVGDWADAGALPQILLRGRGRALPATAAGHVITMLAMSRPGEAYAGLDVVRELCDRRSLAEFGWALFERWERHGAPAKDGWALEQLGVLGDDGTVRALAAAVRAWPGDAHHRRAVTELDVFAAIGTDLALMHLHALAGHVRSTGLRARAKDKIEEIAAARGLTPERLADRFVPDFGLDPDGSMTLDYGPRRFTVGFDEALQPFAVDGDGRRRTTLPKPAAGDDPDLAPAAHRRFSSMRKVAREASAEQVRRLEAAMVAGRGWTAGEFRALFVDHPLVWHIARRLVWLAGDAFRVAEDRTFADVRDEPFTLPGTATVRIAHPLDLGDDLAAWRTLLGDYEILQPFPQLERPTYALSAEERASARLARFEGLKVRTTRVLALSHRGWDRGTPGGVSRVLPGARHVVVDLNPGLHFDGGDLVPEQVIEAVRLTDHTFAETAGLTFGDLPPAAASEVLAALTTLQPGGTP</sequence>
<protein>
    <submittedName>
        <fullName evidence="2">DUF4132 domain-containing protein</fullName>
    </submittedName>
</protein>
<organism evidence="2 3">
    <name type="scientific">Actinomadura rugatobispora</name>
    <dbReference type="NCBI Taxonomy" id="1994"/>
    <lineage>
        <taxon>Bacteria</taxon>
        <taxon>Bacillati</taxon>
        <taxon>Actinomycetota</taxon>
        <taxon>Actinomycetes</taxon>
        <taxon>Streptosporangiales</taxon>
        <taxon>Thermomonosporaceae</taxon>
        <taxon>Actinomadura</taxon>
    </lineage>
</organism>
<dbReference type="InterPro" id="IPR025406">
    <property type="entry name" value="DUF4132"/>
</dbReference>
<evidence type="ECO:0000259" key="1">
    <source>
        <dbReference type="Pfam" id="PF13569"/>
    </source>
</evidence>
<dbReference type="EMBL" id="JBHSON010000096">
    <property type="protein sequence ID" value="MFC5752760.1"/>
    <property type="molecule type" value="Genomic_DNA"/>
</dbReference>
<name>A0ABW1AE16_9ACTN</name>
<proteinExistence type="predicted"/>
<comment type="caution">
    <text evidence="2">The sequence shown here is derived from an EMBL/GenBank/DDBJ whole genome shotgun (WGS) entry which is preliminary data.</text>
</comment>
<dbReference type="Pfam" id="PF13569">
    <property type="entry name" value="DUF4132"/>
    <property type="match status" value="1"/>
</dbReference>
<evidence type="ECO:0000313" key="3">
    <source>
        <dbReference type="Proteomes" id="UP001596074"/>
    </source>
</evidence>
<accession>A0ABW1AE16</accession>
<gene>
    <name evidence="2" type="ORF">ACFPZN_44720</name>
</gene>
<evidence type="ECO:0000313" key="2">
    <source>
        <dbReference type="EMBL" id="MFC5752760.1"/>
    </source>
</evidence>